<keyword evidence="4 5" id="KW-0694">RNA-binding</keyword>
<accession>A0A364VBS1</accession>
<dbReference type="GO" id="GO:0008173">
    <property type="term" value="F:RNA methyltransferase activity"/>
    <property type="evidence" value="ECO:0007669"/>
    <property type="project" value="InterPro"/>
</dbReference>
<dbReference type="Proteomes" id="UP000251047">
    <property type="component" value="Unassembled WGS sequence"/>
</dbReference>
<dbReference type="InterPro" id="IPR029063">
    <property type="entry name" value="SAM-dependent_MTases_sf"/>
</dbReference>
<dbReference type="CDD" id="cd02440">
    <property type="entry name" value="AdoMet_MTases"/>
    <property type="match status" value="1"/>
</dbReference>
<feature type="binding site" evidence="5">
    <location>
        <position position="356"/>
    </location>
    <ligand>
        <name>S-adenosyl-L-methionine</name>
        <dbReference type="ChEBI" id="CHEBI:59789"/>
    </ligand>
</feature>
<evidence type="ECO:0000256" key="5">
    <source>
        <dbReference type="PROSITE-ProRule" id="PRU01023"/>
    </source>
</evidence>
<dbReference type="Pfam" id="PF01189">
    <property type="entry name" value="Methyltr_RsmB-F"/>
    <property type="match status" value="1"/>
</dbReference>
<feature type="region of interest" description="Disordered" evidence="6">
    <location>
        <begin position="1"/>
        <end position="32"/>
    </location>
</feature>
<dbReference type="OrthoDB" id="9810297at2"/>
<protein>
    <submittedName>
        <fullName evidence="8">Methyltransferase</fullName>
    </submittedName>
</protein>
<feature type="active site" description="Nucleophile" evidence="5">
    <location>
        <position position="431"/>
    </location>
</feature>
<dbReference type="AlphaFoldDB" id="A0A364VBS1"/>
<evidence type="ECO:0000256" key="3">
    <source>
        <dbReference type="ARBA" id="ARBA00022691"/>
    </source>
</evidence>
<dbReference type="Pfam" id="PF01029">
    <property type="entry name" value="NusB"/>
    <property type="match status" value="1"/>
</dbReference>
<keyword evidence="1 5" id="KW-0489">Methyltransferase</keyword>
<dbReference type="GO" id="GO:0001510">
    <property type="term" value="P:RNA methylation"/>
    <property type="evidence" value="ECO:0007669"/>
    <property type="project" value="InterPro"/>
</dbReference>
<evidence type="ECO:0000313" key="9">
    <source>
        <dbReference type="Proteomes" id="UP000251047"/>
    </source>
</evidence>
<dbReference type="GO" id="GO:0003723">
    <property type="term" value="F:RNA binding"/>
    <property type="evidence" value="ECO:0007669"/>
    <property type="project" value="UniProtKB-UniRule"/>
</dbReference>
<dbReference type="InterPro" id="IPR001678">
    <property type="entry name" value="MeTrfase_RsmB-F_NOP2_dom"/>
</dbReference>
<keyword evidence="3 5" id="KW-0949">S-adenosyl-L-methionine</keyword>
<proteinExistence type="inferred from homology"/>
<keyword evidence="2 5" id="KW-0808">Transferase</keyword>
<dbReference type="GO" id="GO:0006355">
    <property type="term" value="P:regulation of DNA-templated transcription"/>
    <property type="evidence" value="ECO:0007669"/>
    <property type="project" value="InterPro"/>
</dbReference>
<evidence type="ECO:0000256" key="6">
    <source>
        <dbReference type="SAM" id="MobiDB-lite"/>
    </source>
</evidence>
<feature type="domain" description="SAM-dependent MTase RsmB/NOP-type" evidence="7">
    <location>
        <begin position="200"/>
        <end position="492"/>
    </location>
</feature>
<feature type="binding site" evidence="5">
    <location>
        <position position="332"/>
    </location>
    <ligand>
        <name>S-adenosyl-L-methionine</name>
        <dbReference type="ChEBI" id="CHEBI:59789"/>
    </ligand>
</feature>
<dbReference type="PRINTS" id="PR02008">
    <property type="entry name" value="RCMTFAMILY"/>
</dbReference>
<dbReference type="SUPFAM" id="SSF48013">
    <property type="entry name" value="NusB-like"/>
    <property type="match status" value="1"/>
</dbReference>
<evidence type="ECO:0000256" key="2">
    <source>
        <dbReference type="ARBA" id="ARBA00022679"/>
    </source>
</evidence>
<sequence length="502" mass="52740">MGGFRSRSESARANRSSAKKTNPTLAPRRPARTVDPVRELCLDVLGEVHGQGAYGNLLLPGALRAASIGGRDAAFATELTYGCLRATGQLDAVIEMAAGRPIGAIDPPVLDALRLGTYQILHTRVEPHAAVATTVELVRHRGFSSAAGFANGVLRTITRTPAQEWLRRIAPGTSIGDVALRSAHPRWIADAINNALLEPGADTDTTISPELAEALAANNRRPAVHLAARPGAISQEELALVTGGETGAYSPYAVYLPSGDPGDLDAIRQGLASVQDEGSQLVALALCRAPLGRVDRGRWLDLCSGPGGKTAFLAAWGQGAETSQRVRVDAIEVTRHRADLVDKATRGLPVRVHTGDGRDLRAISSLDMPAGYDRVLVDAPCTGLGALRRRPEARWRKSPEDVAELVALQRELLAAGLAAAAPGGVVVYSTCSPHLAETQEVAHAVARSEGAEILDAGAILPEVPRSAAGPFIQLWPHRHSTDAMFIAALRKPGDSGGPEASA</sequence>
<reference evidence="8 9" key="1">
    <citation type="journal article" date="2018" name="Syst. Appl. Microbiol.">
        <title>Corynebacterium heidelbergense sp. nov., isolated from the preen glands of Egyptian geese (Alopochen aegyptiacus).</title>
        <authorList>
            <person name="Braun M.S."/>
            <person name="Wang E."/>
            <person name="Zimmermann S."/>
            <person name="Wink M."/>
        </authorList>
    </citation>
    <scope>NUCLEOTIDE SEQUENCE [LARGE SCALE GENOMIC DNA]</scope>
    <source>
        <strain evidence="8 9">DSM 104638</strain>
    </source>
</reference>
<dbReference type="RefSeq" id="WP_112769431.1">
    <property type="nucleotide sequence ID" value="NZ_CP063191.1"/>
</dbReference>
<evidence type="ECO:0000256" key="1">
    <source>
        <dbReference type="ARBA" id="ARBA00022603"/>
    </source>
</evidence>
<dbReference type="PANTHER" id="PTHR22807:SF53">
    <property type="entry name" value="RIBOSOMAL RNA SMALL SUBUNIT METHYLTRANSFERASE B-RELATED"/>
    <property type="match status" value="1"/>
</dbReference>
<comment type="caution">
    <text evidence="8">The sequence shown here is derived from an EMBL/GenBank/DDBJ whole genome shotgun (WGS) entry which is preliminary data.</text>
</comment>
<dbReference type="SUPFAM" id="SSF53335">
    <property type="entry name" value="S-adenosyl-L-methionine-dependent methyltransferases"/>
    <property type="match status" value="1"/>
</dbReference>
<dbReference type="InterPro" id="IPR049560">
    <property type="entry name" value="MeTrfase_RsmB-F_NOP2_cat"/>
</dbReference>
<feature type="binding site" evidence="5">
    <location>
        <position position="378"/>
    </location>
    <ligand>
        <name>S-adenosyl-L-methionine</name>
        <dbReference type="ChEBI" id="CHEBI:59789"/>
    </ligand>
</feature>
<dbReference type="Gene3D" id="3.40.50.150">
    <property type="entry name" value="Vaccinia Virus protein VP39"/>
    <property type="match status" value="1"/>
</dbReference>
<evidence type="ECO:0000256" key="4">
    <source>
        <dbReference type="ARBA" id="ARBA00022884"/>
    </source>
</evidence>
<gene>
    <name evidence="8" type="ORF">CWC39_05100</name>
</gene>
<dbReference type="InterPro" id="IPR023267">
    <property type="entry name" value="RCMT"/>
</dbReference>
<organism evidence="8 9">
    <name type="scientific">Corynebacterium heidelbergense</name>
    <dbReference type="NCBI Taxonomy" id="2055947"/>
    <lineage>
        <taxon>Bacteria</taxon>
        <taxon>Bacillati</taxon>
        <taxon>Actinomycetota</taxon>
        <taxon>Actinomycetes</taxon>
        <taxon>Mycobacteriales</taxon>
        <taxon>Corynebacteriaceae</taxon>
        <taxon>Corynebacterium</taxon>
    </lineage>
</organism>
<dbReference type="InterPro" id="IPR006027">
    <property type="entry name" value="NusB_RsmB_TIM44"/>
</dbReference>
<evidence type="ECO:0000313" key="8">
    <source>
        <dbReference type="EMBL" id="RAV34102.1"/>
    </source>
</evidence>
<dbReference type="Gene3D" id="1.10.940.10">
    <property type="entry name" value="NusB-like"/>
    <property type="match status" value="1"/>
</dbReference>
<name>A0A364VBS1_9CORY</name>
<feature type="binding site" evidence="5">
    <location>
        <begin position="303"/>
        <end position="309"/>
    </location>
    <ligand>
        <name>S-adenosyl-L-methionine</name>
        <dbReference type="ChEBI" id="CHEBI:59789"/>
    </ligand>
</feature>
<evidence type="ECO:0000259" key="7">
    <source>
        <dbReference type="PROSITE" id="PS51686"/>
    </source>
</evidence>
<dbReference type="PANTHER" id="PTHR22807">
    <property type="entry name" value="NOP2 YEAST -RELATED NOL1/NOP2/FMU SUN DOMAIN-CONTAINING"/>
    <property type="match status" value="1"/>
</dbReference>
<dbReference type="PROSITE" id="PS51686">
    <property type="entry name" value="SAM_MT_RSMB_NOP"/>
    <property type="match status" value="1"/>
</dbReference>
<dbReference type="EMBL" id="PHQP01000029">
    <property type="protein sequence ID" value="RAV34102.1"/>
    <property type="molecule type" value="Genomic_DNA"/>
</dbReference>
<comment type="similarity">
    <text evidence="5">Belongs to the class I-like SAM-binding methyltransferase superfamily. RsmB/NOP family.</text>
</comment>
<feature type="compositionally biased region" description="Basic and acidic residues" evidence="6">
    <location>
        <begin position="1"/>
        <end position="12"/>
    </location>
</feature>
<dbReference type="InterPro" id="IPR035926">
    <property type="entry name" value="NusB-like_sf"/>
</dbReference>